<evidence type="ECO:0000313" key="3">
    <source>
        <dbReference type="EMBL" id="ORY81504.1"/>
    </source>
</evidence>
<feature type="domain" description="UBC core" evidence="2">
    <location>
        <begin position="5"/>
        <end position="155"/>
    </location>
</feature>
<evidence type="ECO:0000256" key="1">
    <source>
        <dbReference type="ARBA" id="ARBA00022786"/>
    </source>
</evidence>
<dbReference type="STRING" id="56484.A0A1Y2FDK8"/>
<dbReference type="OrthoDB" id="9973183at2759"/>
<dbReference type="SUPFAM" id="SSF54495">
    <property type="entry name" value="UBC-like"/>
    <property type="match status" value="1"/>
</dbReference>
<gene>
    <name evidence="3" type="ORF">BCR37DRAFT_46463</name>
</gene>
<keyword evidence="4" id="KW-1185">Reference proteome</keyword>
<dbReference type="AlphaFoldDB" id="A0A1Y2FDK8"/>
<comment type="caution">
    <text evidence="3">The sequence shown here is derived from an EMBL/GenBank/DDBJ whole genome shotgun (WGS) entry which is preliminary data.</text>
</comment>
<evidence type="ECO:0000313" key="4">
    <source>
        <dbReference type="Proteomes" id="UP000193685"/>
    </source>
</evidence>
<evidence type="ECO:0000259" key="2">
    <source>
        <dbReference type="PROSITE" id="PS50127"/>
    </source>
</evidence>
<dbReference type="OMA" id="WRAVMKG"/>
<keyword evidence="1" id="KW-0833">Ubl conjugation pathway</keyword>
<dbReference type="InterPro" id="IPR000608">
    <property type="entry name" value="UBC"/>
</dbReference>
<reference evidence="3 4" key="1">
    <citation type="submission" date="2016-07" db="EMBL/GenBank/DDBJ databases">
        <title>Pervasive Adenine N6-methylation of Active Genes in Fungi.</title>
        <authorList>
            <consortium name="DOE Joint Genome Institute"/>
            <person name="Mondo S.J."/>
            <person name="Dannebaum R.O."/>
            <person name="Kuo R.C."/>
            <person name="Labutti K."/>
            <person name="Haridas S."/>
            <person name="Kuo A."/>
            <person name="Salamov A."/>
            <person name="Ahrendt S.R."/>
            <person name="Lipzen A."/>
            <person name="Sullivan W."/>
            <person name="Andreopoulos W.B."/>
            <person name="Clum A."/>
            <person name="Lindquist E."/>
            <person name="Daum C."/>
            <person name="Ramamoorthy G.K."/>
            <person name="Gryganskyi A."/>
            <person name="Culley D."/>
            <person name="Magnuson J.K."/>
            <person name="James T.Y."/>
            <person name="O'Malley M.A."/>
            <person name="Stajich J.E."/>
            <person name="Spatafora J.W."/>
            <person name="Visel A."/>
            <person name="Grigoriev I.V."/>
        </authorList>
    </citation>
    <scope>NUCLEOTIDE SEQUENCE [LARGE SCALE GENOMIC DNA]</scope>
    <source>
        <strain evidence="3 4">12-1054</strain>
    </source>
</reference>
<accession>A0A1Y2FDK8</accession>
<dbReference type="PROSITE" id="PS50127">
    <property type="entry name" value="UBC_2"/>
    <property type="match status" value="1"/>
</dbReference>
<dbReference type="GeneID" id="63788915"/>
<dbReference type="Proteomes" id="UP000193685">
    <property type="component" value="Unassembled WGS sequence"/>
</dbReference>
<dbReference type="InterPro" id="IPR016135">
    <property type="entry name" value="UBQ-conjugating_enzyme/RWD"/>
</dbReference>
<dbReference type="CDD" id="cd23812">
    <property type="entry name" value="UBCc_ScPEX4-like"/>
    <property type="match status" value="1"/>
</dbReference>
<protein>
    <submittedName>
        <fullName evidence="3">Ubiquitin-conjugating enzyme/RWD-like protein</fullName>
    </submittedName>
</protein>
<proteinExistence type="predicted"/>
<dbReference type="RefSeq" id="XP_040724880.1">
    <property type="nucleotide sequence ID" value="XM_040872316.1"/>
</dbReference>
<organism evidence="3 4">
    <name type="scientific">Protomyces lactucae-debilis</name>
    <dbReference type="NCBI Taxonomy" id="2754530"/>
    <lineage>
        <taxon>Eukaryota</taxon>
        <taxon>Fungi</taxon>
        <taxon>Dikarya</taxon>
        <taxon>Ascomycota</taxon>
        <taxon>Taphrinomycotina</taxon>
        <taxon>Taphrinomycetes</taxon>
        <taxon>Taphrinales</taxon>
        <taxon>Protomycetaceae</taxon>
        <taxon>Protomyces</taxon>
    </lineage>
</organism>
<dbReference type="InterPro" id="IPR050113">
    <property type="entry name" value="Ub_conjugating_enzyme"/>
</dbReference>
<dbReference type="Pfam" id="PF00179">
    <property type="entry name" value="UQ_con"/>
    <property type="match status" value="1"/>
</dbReference>
<dbReference type="Gene3D" id="3.10.110.10">
    <property type="entry name" value="Ubiquitin Conjugating Enzyme"/>
    <property type="match status" value="1"/>
</dbReference>
<name>A0A1Y2FDK8_PROLT</name>
<dbReference type="SMART" id="SM00212">
    <property type="entry name" value="UBCc"/>
    <property type="match status" value="1"/>
</dbReference>
<dbReference type="PANTHER" id="PTHR24067">
    <property type="entry name" value="UBIQUITIN-CONJUGATING ENZYME E2"/>
    <property type="match status" value="1"/>
</dbReference>
<dbReference type="EMBL" id="MCFI01000011">
    <property type="protein sequence ID" value="ORY81504.1"/>
    <property type="molecule type" value="Genomic_DNA"/>
</dbReference>
<sequence length="162" mass="17876">MASLATSKRLIKELRALQKSPNKDLLHLAPQNEDDLSHWTASFEGQSGTPFEHGIFHLKIHCPPAYPAMPPVVSFTTRVAHPNVQFKTGEICLDILKERWSPAWTLGTACTAVVQLLASPEPDSPLNIDLANLLRSGDILGYESLVRMYVEMYALPIVGGRS</sequence>